<gene>
    <name evidence="2" type="ORF">HIM_09106</name>
</gene>
<keyword evidence="3" id="KW-1185">Reference proteome</keyword>
<protein>
    <submittedName>
        <fullName evidence="2">Uncharacterized protein</fullName>
    </submittedName>
</protein>
<feature type="region of interest" description="Disordered" evidence="1">
    <location>
        <begin position="1"/>
        <end position="20"/>
    </location>
</feature>
<evidence type="ECO:0000313" key="3">
    <source>
        <dbReference type="Proteomes" id="UP000054481"/>
    </source>
</evidence>
<reference evidence="2 3" key="1">
    <citation type="journal article" date="2014" name="Genome Biol. Evol.">
        <title>Comparative genomics and transcriptomics analyses reveal divergent lifestyle features of nematode endoparasitic fungus Hirsutella minnesotensis.</title>
        <authorList>
            <person name="Lai Y."/>
            <person name="Liu K."/>
            <person name="Zhang X."/>
            <person name="Zhang X."/>
            <person name="Li K."/>
            <person name="Wang N."/>
            <person name="Shu C."/>
            <person name="Wu Y."/>
            <person name="Wang C."/>
            <person name="Bushley K.E."/>
            <person name="Xiang M."/>
            <person name="Liu X."/>
        </authorList>
    </citation>
    <scope>NUCLEOTIDE SEQUENCE [LARGE SCALE GENOMIC DNA]</scope>
    <source>
        <strain evidence="2 3">3608</strain>
    </source>
</reference>
<sequence>MREKRRAEAEAKGEVPEQQQAATIIGPADEAVRKVVVDRALSGQYEEPKFAADPVGIARSWHLRSETYTAKDLESFEKKLKSLVARTGGKSGGAPGKQRGAAARV</sequence>
<dbReference type="EMBL" id="KQ030572">
    <property type="protein sequence ID" value="KJZ71467.1"/>
    <property type="molecule type" value="Genomic_DNA"/>
</dbReference>
<feature type="region of interest" description="Disordered" evidence="1">
    <location>
        <begin position="85"/>
        <end position="105"/>
    </location>
</feature>
<dbReference type="AlphaFoldDB" id="A0A0F7ZXX2"/>
<proteinExistence type="predicted"/>
<evidence type="ECO:0000256" key="1">
    <source>
        <dbReference type="SAM" id="MobiDB-lite"/>
    </source>
</evidence>
<name>A0A0F7ZXX2_9HYPO</name>
<dbReference type="OrthoDB" id="4927509at2759"/>
<dbReference type="Proteomes" id="UP000054481">
    <property type="component" value="Unassembled WGS sequence"/>
</dbReference>
<feature type="compositionally biased region" description="Basic and acidic residues" evidence="1">
    <location>
        <begin position="1"/>
        <end position="15"/>
    </location>
</feature>
<evidence type="ECO:0000313" key="2">
    <source>
        <dbReference type="EMBL" id="KJZ71467.1"/>
    </source>
</evidence>
<organism evidence="2 3">
    <name type="scientific">Hirsutella minnesotensis 3608</name>
    <dbReference type="NCBI Taxonomy" id="1043627"/>
    <lineage>
        <taxon>Eukaryota</taxon>
        <taxon>Fungi</taxon>
        <taxon>Dikarya</taxon>
        <taxon>Ascomycota</taxon>
        <taxon>Pezizomycotina</taxon>
        <taxon>Sordariomycetes</taxon>
        <taxon>Hypocreomycetidae</taxon>
        <taxon>Hypocreales</taxon>
        <taxon>Ophiocordycipitaceae</taxon>
        <taxon>Hirsutella</taxon>
    </lineage>
</organism>
<accession>A0A0F7ZXX2</accession>